<dbReference type="Proteomes" id="UP000314294">
    <property type="component" value="Unassembled WGS sequence"/>
</dbReference>
<organism evidence="2 3">
    <name type="scientific">Liparis tanakae</name>
    <name type="common">Tanaka's snailfish</name>
    <dbReference type="NCBI Taxonomy" id="230148"/>
    <lineage>
        <taxon>Eukaryota</taxon>
        <taxon>Metazoa</taxon>
        <taxon>Chordata</taxon>
        <taxon>Craniata</taxon>
        <taxon>Vertebrata</taxon>
        <taxon>Euteleostomi</taxon>
        <taxon>Actinopterygii</taxon>
        <taxon>Neopterygii</taxon>
        <taxon>Teleostei</taxon>
        <taxon>Neoteleostei</taxon>
        <taxon>Acanthomorphata</taxon>
        <taxon>Eupercaria</taxon>
        <taxon>Perciformes</taxon>
        <taxon>Cottioidei</taxon>
        <taxon>Cottales</taxon>
        <taxon>Liparidae</taxon>
        <taxon>Liparis</taxon>
    </lineage>
</organism>
<reference evidence="2 3" key="1">
    <citation type="submission" date="2019-03" db="EMBL/GenBank/DDBJ databases">
        <title>First draft genome of Liparis tanakae, snailfish: a comprehensive survey of snailfish specific genes.</title>
        <authorList>
            <person name="Kim W."/>
            <person name="Song I."/>
            <person name="Jeong J.-H."/>
            <person name="Kim D."/>
            <person name="Kim S."/>
            <person name="Ryu S."/>
            <person name="Song J.Y."/>
            <person name="Lee S.K."/>
        </authorList>
    </citation>
    <scope>NUCLEOTIDE SEQUENCE [LARGE SCALE GENOMIC DNA]</scope>
    <source>
        <tissue evidence="2">Muscle</tissue>
    </source>
</reference>
<dbReference type="AlphaFoldDB" id="A0A4Z2JHE2"/>
<keyword evidence="3" id="KW-1185">Reference proteome</keyword>
<dbReference type="EMBL" id="SRLO01000001">
    <property type="protein sequence ID" value="TNN89600.1"/>
    <property type="molecule type" value="Genomic_DNA"/>
</dbReference>
<gene>
    <name evidence="2" type="ORF">EYF80_000203</name>
</gene>
<evidence type="ECO:0000313" key="2">
    <source>
        <dbReference type="EMBL" id="TNN89600.1"/>
    </source>
</evidence>
<proteinExistence type="predicted"/>
<feature type="compositionally biased region" description="Polar residues" evidence="1">
    <location>
        <begin position="10"/>
        <end position="19"/>
    </location>
</feature>
<accession>A0A4Z2JHE2</accession>
<sequence length="90" mass="10159">MRLKAEQHTGVLSSVSGQRSRLHNTRAWERTGARRNRANQSGNSPTRPFMCRCTAGEAREEPSLGNRKGIRYSERRSRQYLSDAPLLSAS</sequence>
<feature type="region of interest" description="Disordered" evidence="1">
    <location>
        <begin position="1"/>
        <end position="90"/>
    </location>
</feature>
<evidence type="ECO:0000256" key="1">
    <source>
        <dbReference type="SAM" id="MobiDB-lite"/>
    </source>
</evidence>
<evidence type="ECO:0000313" key="3">
    <source>
        <dbReference type="Proteomes" id="UP000314294"/>
    </source>
</evidence>
<name>A0A4Z2JHE2_9TELE</name>
<comment type="caution">
    <text evidence="2">The sequence shown here is derived from an EMBL/GenBank/DDBJ whole genome shotgun (WGS) entry which is preliminary data.</text>
</comment>
<protein>
    <submittedName>
        <fullName evidence="2">Uncharacterized protein</fullName>
    </submittedName>
</protein>